<evidence type="ECO:0008006" key="4">
    <source>
        <dbReference type="Google" id="ProtNLM"/>
    </source>
</evidence>
<gene>
    <name evidence="2" type="ORF">K8W17_07855</name>
</gene>
<name>A0A921DVS3_9LACO</name>
<accession>A0A921DVS3</accession>
<evidence type="ECO:0000256" key="1">
    <source>
        <dbReference type="SAM" id="MobiDB-lite"/>
    </source>
</evidence>
<evidence type="ECO:0000313" key="2">
    <source>
        <dbReference type="EMBL" id="HJE15977.1"/>
    </source>
</evidence>
<dbReference type="EMBL" id="DYXY01000207">
    <property type="protein sequence ID" value="HJE15977.1"/>
    <property type="molecule type" value="Genomic_DNA"/>
</dbReference>
<organism evidence="2 3">
    <name type="scientific">Lapidilactobacillus dextrinicus</name>
    <dbReference type="NCBI Taxonomy" id="51664"/>
    <lineage>
        <taxon>Bacteria</taxon>
        <taxon>Bacillati</taxon>
        <taxon>Bacillota</taxon>
        <taxon>Bacilli</taxon>
        <taxon>Lactobacillales</taxon>
        <taxon>Lactobacillaceae</taxon>
        <taxon>Lapidilactobacillus</taxon>
    </lineage>
</organism>
<sequence>MSKKTTKSPKDNTETPEDKMKARFESLKRSHEKIKLTRRPLYRAIISALPSLTMTDDLGDNDAIATAWEQFFKVVYGWKQKAAGSKKTVLTGGMGESTRNWFISKHWLFEVCNPAYDKENPKYSPYRKNLEWNQVQLSNDFGELQKLEPDESNNGLIRHGDKLRPNAYAVNGGYFNFGSAWDRNGHIVLTDASGVRPVLDGWSKHVKGLVDAYVKKHSGSKYRPMRALLAFHTHDHEENSRDGVLDHTEVHAHIDLESPEKQTRLQIMKAFGFDINFWTETFKWAGKQDDALDRVTSLLGQLISEMKNVEKINDKARTRKYLVHQSVDAVNKEKAVYRTGEVFTWFPDEKTNYEQFANVYDDTPANMGHDAIVRNLHSPLNRANNAVEMVGRNKEDNKRFTLEMVETIRACRNNQMQLLLTFMRLVDRDLVDISDFNDLLRCAFDEDDYNTLMATGDKLQQAYQNVKRNYIDSVKRNHEVNRETLVFTSRMGGTGKTLLANCVAKCFDQGRKPATTAAKSHSKTYDPFEDYDGQRSVVMDEINGQSFDYEEIKKLLEGHVQVMAASRNNNVSLWNVRRLFITQKYAHGIGDYIKDVMTNSYDAPGIGDDGYFEKVNGEWQVKPDAESHRRFMGDYSQIIRRLQVSVDIERPTPKRTAVTVSILNFLNTQEPDGFGHQMEYVHTKDSVKTFNYTLNDLTSEEDTMRVAGWIHKTILKLQQQAREVYETKGADVFLNAVDKRFIVTDMGLDELAGIDNTRTATVENTDKLFDATYSYDCEAGAEPSEYYQQYMDMKVELTSHLLDSNVSSGSVYLSVSELQKLTDYSEMLADHNDGGRVQLPNGEYTTVLAVLHDVYQLSSWVSDARLLTPVEELVDPVVIAEPDKPTNEQLAMLFND</sequence>
<dbReference type="Proteomes" id="UP000774947">
    <property type="component" value="Unassembled WGS sequence"/>
</dbReference>
<dbReference type="SUPFAM" id="SSF52540">
    <property type="entry name" value="P-loop containing nucleoside triphosphate hydrolases"/>
    <property type="match status" value="1"/>
</dbReference>
<feature type="compositionally biased region" description="Basic and acidic residues" evidence="1">
    <location>
        <begin position="8"/>
        <end position="24"/>
    </location>
</feature>
<reference evidence="2" key="1">
    <citation type="journal article" date="2021" name="PeerJ">
        <title>Extensive microbial diversity within the chicken gut microbiome revealed by metagenomics and culture.</title>
        <authorList>
            <person name="Gilroy R."/>
            <person name="Ravi A."/>
            <person name="Getino M."/>
            <person name="Pursley I."/>
            <person name="Horton D.L."/>
            <person name="Alikhan N.F."/>
            <person name="Baker D."/>
            <person name="Gharbi K."/>
            <person name="Hall N."/>
            <person name="Watson M."/>
            <person name="Adriaenssens E.M."/>
            <person name="Foster-Nyarko E."/>
            <person name="Jarju S."/>
            <person name="Secka A."/>
            <person name="Antonio M."/>
            <person name="Oren A."/>
            <person name="Chaudhuri R.R."/>
            <person name="La Ragione R."/>
            <person name="Hildebrand F."/>
            <person name="Pallen M.J."/>
        </authorList>
    </citation>
    <scope>NUCLEOTIDE SEQUENCE</scope>
    <source>
        <strain evidence="2">CHK173-2119</strain>
    </source>
</reference>
<proteinExistence type="predicted"/>
<protein>
    <recommendedName>
        <fullName evidence="4">Replication protein</fullName>
    </recommendedName>
</protein>
<dbReference type="Gene3D" id="3.40.50.300">
    <property type="entry name" value="P-loop containing nucleotide triphosphate hydrolases"/>
    <property type="match status" value="1"/>
</dbReference>
<reference evidence="2" key="2">
    <citation type="submission" date="2021-09" db="EMBL/GenBank/DDBJ databases">
        <authorList>
            <person name="Gilroy R."/>
        </authorList>
    </citation>
    <scope>NUCLEOTIDE SEQUENCE</scope>
    <source>
        <strain evidence="2">CHK173-2119</strain>
    </source>
</reference>
<evidence type="ECO:0000313" key="3">
    <source>
        <dbReference type="Proteomes" id="UP000774947"/>
    </source>
</evidence>
<feature type="region of interest" description="Disordered" evidence="1">
    <location>
        <begin position="1"/>
        <end position="24"/>
    </location>
</feature>
<dbReference type="InterPro" id="IPR027417">
    <property type="entry name" value="P-loop_NTPase"/>
</dbReference>
<dbReference type="AlphaFoldDB" id="A0A921DVS3"/>
<comment type="caution">
    <text evidence="2">The sequence shown here is derived from an EMBL/GenBank/DDBJ whole genome shotgun (WGS) entry which is preliminary data.</text>
</comment>